<name>A0AAN7BWE4_9PEZI</name>
<accession>A0AAN7BWE4</accession>
<dbReference type="Proteomes" id="UP001301958">
    <property type="component" value="Unassembled WGS sequence"/>
</dbReference>
<evidence type="ECO:0000313" key="2">
    <source>
        <dbReference type="EMBL" id="KAK4230770.1"/>
    </source>
</evidence>
<comment type="caution">
    <text evidence="2">The sequence shown here is derived from an EMBL/GenBank/DDBJ whole genome shotgun (WGS) entry which is preliminary data.</text>
</comment>
<reference evidence="2" key="2">
    <citation type="submission" date="2023-05" db="EMBL/GenBank/DDBJ databases">
        <authorList>
            <consortium name="Lawrence Berkeley National Laboratory"/>
            <person name="Steindorff A."/>
            <person name="Hensen N."/>
            <person name="Bonometti L."/>
            <person name="Westerberg I."/>
            <person name="Brannstrom I.O."/>
            <person name="Guillou S."/>
            <person name="Cros-Aarteil S."/>
            <person name="Calhoun S."/>
            <person name="Haridas S."/>
            <person name="Kuo A."/>
            <person name="Mondo S."/>
            <person name="Pangilinan J."/>
            <person name="Riley R."/>
            <person name="Labutti K."/>
            <person name="Andreopoulos B."/>
            <person name="Lipzen A."/>
            <person name="Chen C."/>
            <person name="Yanf M."/>
            <person name="Daum C."/>
            <person name="Ng V."/>
            <person name="Clum A."/>
            <person name="Ohm R."/>
            <person name="Martin F."/>
            <person name="Silar P."/>
            <person name="Natvig D."/>
            <person name="Lalanne C."/>
            <person name="Gautier V."/>
            <person name="Ament-Velasquez S.L."/>
            <person name="Kruys A."/>
            <person name="Hutchinson M.I."/>
            <person name="Powell A.J."/>
            <person name="Barry K."/>
            <person name="Miller A.N."/>
            <person name="Grigoriev I.V."/>
            <person name="Debuchy R."/>
            <person name="Gladieux P."/>
            <person name="Thoren M.H."/>
            <person name="Johannesson H."/>
        </authorList>
    </citation>
    <scope>NUCLEOTIDE SEQUENCE</scope>
    <source>
        <strain evidence="2">CBS 990.96</strain>
    </source>
</reference>
<dbReference type="EMBL" id="MU865296">
    <property type="protein sequence ID" value="KAK4230770.1"/>
    <property type="molecule type" value="Genomic_DNA"/>
</dbReference>
<proteinExistence type="predicted"/>
<keyword evidence="3" id="KW-1185">Reference proteome</keyword>
<feature type="region of interest" description="Disordered" evidence="1">
    <location>
        <begin position="1"/>
        <end position="26"/>
    </location>
</feature>
<sequence length="157" mass="17687">MNPIDTSLSKLSLHDGSGNGQNQHQSVEAAMGTTVESIKQLPASVSNGSSSPTILQSYQNSIAALLTLLDSSVKILDERQEDFEKQKQGLDEKKQEVDEELQYLEKRSQRLDEKKQQADGELRDLEKRKQGIDVQKQGFDQLRETMQATMQACQKYE</sequence>
<reference evidence="2" key="1">
    <citation type="journal article" date="2023" name="Mol. Phylogenet. Evol.">
        <title>Genome-scale phylogeny and comparative genomics of the fungal order Sordariales.</title>
        <authorList>
            <person name="Hensen N."/>
            <person name="Bonometti L."/>
            <person name="Westerberg I."/>
            <person name="Brannstrom I.O."/>
            <person name="Guillou S."/>
            <person name="Cros-Aarteil S."/>
            <person name="Calhoun S."/>
            <person name="Haridas S."/>
            <person name="Kuo A."/>
            <person name="Mondo S."/>
            <person name="Pangilinan J."/>
            <person name="Riley R."/>
            <person name="LaButti K."/>
            <person name="Andreopoulos B."/>
            <person name="Lipzen A."/>
            <person name="Chen C."/>
            <person name="Yan M."/>
            <person name="Daum C."/>
            <person name="Ng V."/>
            <person name="Clum A."/>
            <person name="Steindorff A."/>
            <person name="Ohm R.A."/>
            <person name="Martin F."/>
            <person name="Silar P."/>
            <person name="Natvig D.O."/>
            <person name="Lalanne C."/>
            <person name="Gautier V."/>
            <person name="Ament-Velasquez S.L."/>
            <person name="Kruys A."/>
            <person name="Hutchinson M.I."/>
            <person name="Powell A.J."/>
            <person name="Barry K."/>
            <person name="Miller A.N."/>
            <person name="Grigoriev I.V."/>
            <person name="Debuchy R."/>
            <person name="Gladieux P."/>
            <person name="Hiltunen Thoren M."/>
            <person name="Johannesson H."/>
        </authorList>
    </citation>
    <scope>NUCLEOTIDE SEQUENCE</scope>
    <source>
        <strain evidence="2">CBS 990.96</strain>
    </source>
</reference>
<evidence type="ECO:0000256" key="1">
    <source>
        <dbReference type="SAM" id="MobiDB-lite"/>
    </source>
</evidence>
<gene>
    <name evidence="2" type="ORF">QBC38DRAFT_514342</name>
</gene>
<protein>
    <submittedName>
        <fullName evidence="2">Uncharacterized protein</fullName>
    </submittedName>
</protein>
<feature type="compositionally biased region" description="Polar residues" evidence="1">
    <location>
        <begin position="1"/>
        <end position="10"/>
    </location>
</feature>
<feature type="region of interest" description="Disordered" evidence="1">
    <location>
        <begin position="108"/>
        <end position="129"/>
    </location>
</feature>
<organism evidence="2 3">
    <name type="scientific">Podospora fimiseda</name>
    <dbReference type="NCBI Taxonomy" id="252190"/>
    <lineage>
        <taxon>Eukaryota</taxon>
        <taxon>Fungi</taxon>
        <taxon>Dikarya</taxon>
        <taxon>Ascomycota</taxon>
        <taxon>Pezizomycotina</taxon>
        <taxon>Sordariomycetes</taxon>
        <taxon>Sordariomycetidae</taxon>
        <taxon>Sordariales</taxon>
        <taxon>Podosporaceae</taxon>
        <taxon>Podospora</taxon>
    </lineage>
</organism>
<dbReference type="AlphaFoldDB" id="A0AAN7BWE4"/>
<evidence type="ECO:0000313" key="3">
    <source>
        <dbReference type="Proteomes" id="UP001301958"/>
    </source>
</evidence>